<evidence type="ECO:0000313" key="2">
    <source>
        <dbReference type="Proteomes" id="UP001524502"/>
    </source>
</evidence>
<gene>
    <name evidence="1" type="ORF">NE619_17040</name>
</gene>
<proteinExistence type="predicted"/>
<protein>
    <submittedName>
        <fullName evidence="1">Uncharacterized protein</fullName>
    </submittedName>
</protein>
<keyword evidence="2" id="KW-1185">Reference proteome</keyword>
<sequence length="263" mass="29829">MKENDPMVILTFLGCLVSLASFIVAEMAYRSVNKLNTTQLNEISKANKPLLFIAHLNGYPAYINQKMIKDNWKIQDIFKKKQKAYIEYLDDDDKSTRLVEDEGTGQIEKNKRALILNLLTNEDDVKANICTTEIVLQNGGADLQSYQLDKVVIHYSSGQIKTLDGDKQAYQCYIEKGGTFNLWLTEITNNDQGTICDMGKITGEKSQYAPLEDILYMAVGKNFLNYNILEIQTTLTNIRGEKCSYNIIVEVKNGRVTTRTEPI</sequence>
<evidence type="ECO:0000313" key="1">
    <source>
        <dbReference type="EMBL" id="MCQ4638439.1"/>
    </source>
</evidence>
<dbReference type="RefSeq" id="WP_256133636.1">
    <property type="nucleotide sequence ID" value="NZ_JANFXK010000029.1"/>
</dbReference>
<reference evidence="1 2" key="1">
    <citation type="submission" date="2022-06" db="EMBL/GenBank/DDBJ databases">
        <title>Isolation of gut microbiota from human fecal samples.</title>
        <authorList>
            <person name="Pamer E.G."/>
            <person name="Barat B."/>
            <person name="Waligurski E."/>
            <person name="Medina S."/>
            <person name="Paddock L."/>
            <person name="Mostad J."/>
        </authorList>
    </citation>
    <scope>NUCLEOTIDE SEQUENCE [LARGE SCALE GENOMIC DNA]</scope>
    <source>
        <strain evidence="1 2">SL.3.17</strain>
    </source>
</reference>
<name>A0ABT1RTJ1_9FIRM</name>
<accession>A0ABT1RTJ1</accession>
<organism evidence="1 2">
    <name type="scientific">Anaerovorax odorimutans</name>
    <dbReference type="NCBI Taxonomy" id="109327"/>
    <lineage>
        <taxon>Bacteria</taxon>
        <taxon>Bacillati</taxon>
        <taxon>Bacillota</taxon>
        <taxon>Clostridia</taxon>
        <taxon>Peptostreptococcales</taxon>
        <taxon>Anaerovoracaceae</taxon>
        <taxon>Anaerovorax</taxon>
    </lineage>
</organism>
<dbReference type="Proteomes" id="UP001524502">
    <property type="component" value="Unassembled WGS sequence"/>
</dbReference>
<dbReference type="EMBL" id="JANFXK010000029">
    <property type="protein sequence ID" value="MCQ4638439.1"/>
    <property type="molecule type" value="Genomic_DNA"/>
</dbReference>
<comment type="caution">
    <text evidence="1">The sequence shown here is derived from an EMBL/GenBank/DDBJ whole genome shotgun (WGS) entry which is preliminary data.</text>
</comment>